<protein>
    <submittedName>
        <fullName evidence="2">Uncharacterized protein</fullName>
    </submittedName>
</protein>
<feature type="region of interest" description="Disordered" evidence="1">
    <location>
        <begin position="1"/>
        <end position="125"/>
    </location>
</feature>
<accession>Q52390</accession>
<proteinExistence type="predicted"/>
<evidence type="ECO:0000313" key="2">
    <source>
        <dbReference type="EMBL" id="AAC43432.1"/>
    </source>
</evidence>
<name>Q52390_PSESX</name>
<evidence type="ECO:0000256" key="1">
    <source>
        <dbReference type="SAM" id="MobiDB-lite"/>
    </source>
</evidence>
<dbReference type="EMBL" id="U16119">
    <property type="protein sequence ID" value="AAC43432.1"/>
    <property type="molecule type" value="Genomic_DNA"/>
</dbReference>
<organism evidence="2">
    <name type="scientific">Pseudomonas syringae</name>
    <dbReference type="NCBI Taxonomy" id="317"/>
    <lineage>
        <taxon>Bacteria</taxon>
        <taxon>Pseudomonadati</taxon>
        <taxon>Pseudomonadota</taxon>
        <taxon>Gammaproteobacteria</taxon>
        <taxon>Pseudomonadales</taxon>
        <taxon>Pseudomonadaceae</taxon>
        <taxon>Pseudomonas</taxon>
    </lineage>
</organism>
<dbReference type="AlphaFoldDB" id="Q52390"/>
<feature type="compositionally biased region" description="Basic and acidic residues" evidence="1">
    <location>
        <begin position="66"/>
        <end position="87"/>
    </location>
</feature>
<feature type="compositionally biased region" description="Polar residues" evidence="1">
    <location>
        <begin position="113"/>
        <end position="125"/>
    </location>
</feature>
<sequence length="125" mass="14619">MPLTSSKLNPKHPHPYRTDSDTATCSGKPWSWRRSNCPLSEVTQHEHRHHTPAATDHHAARFFGAKRQESSTKHVRRAEHSASDRPECTVVRQRHTERRQLRHARQHRPESAGRQQAQRQPVQHR</sequence>
<feature type="compositionally biased region" description="Basic residues" evidence="1">
    <location>
        <begin position="92"/>
        <end position="106"/>
    </location>
</feature>
<feature type="compositionally biased region" description="Polar residues" evidence="1">
    <location>
        <begin position="33"/>
        <end position="42"/>
    </location>
</feature>
<reference evidence="2" key="1">
    <citation type="journal article" date="1995" name="Mol. Plant Microbe Interact.">
        <title>Characterization of avrE from Pseudomonas syringae pv. tomato: a hrp-linked avirulence locus consisting of at least two transcriptional units.</title>
        <authorList>
            <person name="Lorang J.M."/>
            <person name="Keen N.T."/>
        </authorList>
    </citation>
    <scope>NUCLEOTIDE SEQUENCE</scope>
</reference>